<proteinExistence type="inferred from homology"/>
<dbReference type="PANTHER" id="PTHR13789:SF215">
    <property type="entry name" value="FAD-BINDING DOMAIN-CONTAINING PROTEIN-RELATED"/>
    <property type="match status" value="1"/>
</dbReference>
<dbReference type="Proteomes" id="UP001172155">
    <property type="component" value="Unassembled WGS sequence"/>
</dbReference>
<keyword evidence="2" id="KW-0285">Flavoprotein</keyword>
<comment type="similarity">
    <text evidence="1">Belongs to the paxM FAD-dependent monooxygenase family.</text>
</comment>
<evidence type="ECO:0000256" key="3">
    <source>
        <dbReference type="ARBA" id="ARBA00022827"/>
    </source>
</evidence>
<dbReference type="SUPFAM" id="SSF54373">
    <property type="entry name" value="FAD-linked reductases, C-terminal domain"/>
    <property type="match status" value="1"/>
</dbReference>
<dbReference type="PANTHER" id="PTHR13789">
    <property type="entry name" value="MONOOXYGENASE"/>
    <property type="match status" value="1"/>
</dbReference>
<evidence type="ECO:0000313" key="7">
    <source>
        <dbReference type="EMBL" id="KAK0748959.1"/>
    </source>
</evidence>
<evidence type="ECO:0000256" key="2">
    <source>
        <dbReference type="ARBA" id="ARBA00022630"/>
    </source>
</evidence>
<dbReference type="InterPro" id="IPR050493">
    <property type="entry name" value="FAD-dep_Monooxygenase_BioMet"/>
</dbReference>
<evidence type="ECO:0000259" key="6">
    <source>
        <dbReference type="Pfam" id="PF01494"/>
    </source>
</evidence>
<accession>A0AA40F0X7</accession>
<keyword evidence="4" id="KW-0560">Oxidoreductase</keyword>
<sequence length="439" mass="47730">MSPALRATAGPQSRAIVVGAGIAGLSATVALRRAGWDVSVLERSRFKNEIGAAITVPPNATMVLDRWGFDAEKAQGVPNIATSGYEAATLECFLYEEFTDIAEAMGAASWSFHRVDLHRGLRALAEAAPRPGEGEVDIQLGIEAAAVNCEEGIVTLRDGEQVQADLVVIADGAHSRLIESFTPNPTTVVHTGRSIYRWLVSMDDVLADPALRALYDPATTLPGFKRYREPVNDVLWVTYTCRGERMLNNAVVHPTQPGEGGGDEDQWHSAVAPEQVLAMLEHFHETPRKIVGLANEDGIKVHRLFKRPALDSFVRGRAVVVGDAAHVMLPTHAAGGAIAIESAAALEVLMRGVDGRDGEVMKRRLALFDRLRLPRCNLTMLASNAGPPWLAVPGVEEEVRKYYDGPLPPAGCLPWTSEFREALFHHDAYRVAEEMLARD</sequence>
<reference evidence="7" key="1">
    <citation type="submission" date="2023-06" db="EMBL/GenBank/DDBJ databases">
        <title>Genome-scale phylogeny and comparative genomics of the fungal order Sordariales.</title>
        <authorList>
            <consortium name="Lawrence Berkeley National Laboratory"/>
            <person name="Hensen N."/>
            <person name="Bonometti L."/>
            <person name="Westerberg I."/>
            <person name="Brannstrom I.O."/>
            <person name="Guillou S."/>
            <person name="Cros-Aarteil S."/>
            <person name="Calhoun S."/>
            <person name="Haridas S."/>
            <person name="Kuo A."/>
            <person name="Mondo S."/>
            <person name="Pangilinan J."/>
            <person name="Riley R."/>
            <person name="LaButti K."/>
            <person name="Andreopoulos B."/>
            <person name="Lipzen A."/>
            <person name="Chen C."/>
            <person name="Yanf M."/>
            <person name="Daum C."/>
            <person name="Ng V."/>
            <person name="Clum A."/>
            <person name="Steindorff A."/>
            <person name="Ohm R."/>
            <person name="Martin F."/>
            <person name="Silar P."/>
            <person name="Natvig D."/>
            <person name="Lalanne C."/>
            <person name="Gautier V."/>
            <person name="Ament-velasquez S.L."/>
            <person name="Kruys A."/>
            <person name="Hutchinson M.I."/>
            <person name="Powell A.J."/>
            <person name="Barry K."/>
            <person name="Miller A.N."/>
            <person name="Grigoriev I.V."/>
            <person name="Debuchy R."/>
            <person name="Gladieux P."/>
            <person name="Thoren M.H."/>
            <person name="Johannesson H."/>
        </authorList>
    </citation>
    <scope>NUCLEOTIDE SEQUENCE</scope>
    <source>
        <strain evidence="7">SMH3187-1</strain>
    </source>
</reference>
<feature type="domain" description="FAD-binding" evidence="6">
    <location>
        <begin position="15"/>
        <end position="346"/>
    </location>
</feature>
<dbReference type="Pfam" id="PF01494">
    <property type="entry name" value="FAD_binding_3"/>
    <property type="match status" value="1"/>
</dbReference>
<gene>
    <name evidence="7" type="ORF">B0T18DRAFT_487004</name>
</gene>
<keyword evidence="8" id="KW-1185">Reference proteome</keyword>
<protein>
    <recommendedName>
        <fullName evidence="6">FAD-binding domain-containing protein</fullName>
    </recommendedName>
</protein>
<evidence type="ECO:0000256" key="5">
    <source>
        <dbReference type="ARBA" id="ARBA00023033"/>
    </source>
</evidence>
<dbReference type="EMBL" id="JAUKUD010000003">
    <property type="protein sequence ID" value="KAK0748959.1"/>
    <property type="molecule type" value="Genomic_DNA"/>
</dbReference>
<keyword evidence="3" id="KW-0274">FAD</keyword>
<dbReference type="SUPFAM" id="SSF51905">
    <property type="entry name" value="FAD/NAD(P)-binding domain"/>
    <property type="match status" value="1"/>
</dbReference>
<dbReference type="AlphaFoldDB" id="A0AA40F0X7"/>
<evidence type="ECO:0000256" key="1">
    <source>
        <dbReference type="ARBA" id="ARBA00007992"/>
    </source>
</evidence>
<dbReference type="GO" id="GO:0071949">
    <property type="term" value="F:FAD binding"/>
    <property type="evidence" value="ECO:0007669"/>
    <property type="project" value="InterPro"/>
</dbReference>
<organism evidence="7 8">
    <name type="scientific">Schizothecium vesticola</name>
    <dbReference type="NCBI Taxonomy" id="314040"/>
    <lineage>
        <taxon>Eukaryota</taxon>
        <taxon>Fungi</taxon>
        <taxon>Dikarya</taxon>
        <taxon>Ascomycota</taxon>
        <taxon>Pezizomycotina</taxon>
        <taxon>Sordariomycetes</taxon>
        <taxon>Sordariomycetidae</taxon>
        <taxon>Sordariales</taxon>
        <taxon>Schizotheciaceae</taxon>
        <taxon>Schizothecium</taxon>
    </lineage>
</organism>
<dbReference type="PRINTS" id="PR00420">
    <property type="entry name" value="RNGMNOXGNASE"/>
</dbReference>
<dbReference type="InterPro" id="IPR002938">
    <property type="entry name" value="FAD-bd"/>
</dbReference>
<evidence type="ECO:0000313" key="8">
    <source>
        <dbReference type="Proteomes" id="UP001172155"/>
    </source>
</evidence>
<dbReference type="Gene3D" id="3.50.50.60">
    <property type="entry name" value="FAD/NAD(P)-binding domain"/>
    <property type="match status" value="1"/>
</dbReference>
<dbReference type="GO" id="GO:0004497">
    <property type="term" value="F:monooxygenase activity"/>
    <property type="evidence" value="ECO:0007669"/>
    <property type="project" value="UniProtKB-KW"/>
</dbReference>
<name>A0AA40F0X7_9PEZI</name>
<evidence type="ECO:0000256" key="4">
    <source>
        <dbReference type="ARBA" id="ARBA00023002"/>
    </source>
</evidence>
<comment type="caution">
    <text evidence="7">The sequence shown here is derived from an EMBL/GenBank/DDBJ whole genome shotgun (WGS) entry which is preliminary data.</text>
</comment>
<dbReference type="InterPro" id="IPR036188">
    <property type="entry name" value="FAD/NAD-bd_sf"/>
</dbReference>
<keyword evidence="5" id="KW-0503">Monooxygenase</keyword>